<dbReference type="GO" id="GO:0046656">
    <property type="term" value="P:folic acid biosynthetic process"/>
    <property type="evidence" value="ECO:0007669"/>
    <property type="project" value="UniProtKB-KW"/>
</dbReference>
<dbReference type="Gene3D" id="3.20.20.20">
    <property type="entry name" value="Dihydropteroate synthase-like"/>
    <property type="match status" value="1"/>
</dbReference>
<dbReference type="GO" id="GO:0003848">
    <property type="term" value="F:2-amino-4-hydroxy-6-hydroxymethyldihydropteridine diphosphokinase activity"/>
    <property type="evidence" value="ECO:0007669"/>
    <property type="project" value="UniProtKB-EC"/>
</dbReference>
<evidence type="ECO:0000313" key="28">
    <source>
        <dbReference type="Proteomes" id="UP000308549"/>
    </source>
</evidence>
<dbReference type="GO" id="GO:0046654">
    <property type="term" value="P:tetrahydrofolate biosynthetic process"/>
    <property type="evidence" value="ECO:0007669"/>
    <property type="project" value="UniProtKB-UniPathway"/>
</dbReference>
<dbReference type="GO" id="GO:0016301">
    <property type="term" value="F:kinase activity"/>
    <property type="evidence" value="ECO:0007669"/>
    <property type="project" value="UniProtKB-KW"/>
</dbReference>
<evidence type="ECO:0000256" key="2">
    <source>
        <dbReference type="ARBA" id="ARBA00000198"/>
    </source>
</evidence>
<keyword evidence="17" id="KW-0067">ATP-binding</keyword>
<evidence type="ECO:0000256" key="18">
    <source>
        <dbReference type="ARBA" id="ARBA00022842"/>
    </source>
</evidence>
<feature type="region of interest" description="Disordered" evidence="25">
    <location>
        <begin position="57"/>
        <end position="83"/>
    </location>
</feature>
<comment type="pathway">
    <text evidence="7">Cofactor biosynthesis; tetrahydrofolate biosynthesis; 2-amino-4-hydroxy-6-hydroxymethyl-7,8-dihydropteridine diphosphate from 7,8-dihydroneopterin triphosphate: step 4/4.</text>
</comment>
<dbReference type="FunFam" id="3.20.20.20:FF:000006">
    <property type="entry name" value="Dihydropteroate synthase"/>
    <property type="match status" value="1"/>
</dbReference>
<dbReference type="InterPro" id="IPR045031">
    <property type="entry name" value="DHP_synth-like"/>
</dbReference>
<dbReference type="EMBL" id="NAJL01000008">
    <property type="protein sequence ID" value="TKA31410.1"/>
    <property type="molecule type" value="Genomic_DNA"/>
</dbReference>
<dbReference type="InterPro" id="IPR000550">
    <property type="entry name" value="Hppk"/>
</dbReference>
<dbReference type="OrthoDB" id="615426at2759"/>
<evidence type="ECO:0000256" key="1">
    <source>
        <dbReference type="ARBA" id="ARBA00000012"/>
    </source>
</evidence>
<evidence type="ECO:0000256" key="8">
    <source>
        <dbReference type="ARBA" id="ARBA00009640"/>
    </source>
</evidence>
<comment type="catalytic activity">
    <reaction evidence="1">
        <text>(7,8-dihydropterin-6-yl)methyl diphosphate + 4-aminobenzoate = 7,8-dihydropteroate + diphosphate</text>
        <dbReference type="Rhea" id="RHEA:19949"/>
        <dbReference type="ChEBI" id="CHEBI:17836"/>
        <dbReference type="ChEBI" id="CHEBI:17839"/>
        <dbReference type="ChEBI" id="CHEBI:33019"/>
        <dbReference type="ChEBI" id="CHEBI:72950"/>
        <dbReference type="EC" id="2.5.1.15"/>
    </reaction>
</comment>
<dbReference type="CDD" id="cd00739">
    <property type="entry name" value="DHPS"/>
    <property type="match status" value="1"/>
</dbReference>
<evidence type="ECO:0000256" key="15">
    <source>
        <dbReference type="ARBA" id="ARBA00022741"/>
    </source>
</evidence>
<sequence length="554" mass="59321">MQFDSATSAAGYLAEALLRALSAMDKLESLMGVRVRLSQGLFCSGFASWRDSDQRDLHTGSVTNKTSDKTPSGEIDDHGADHHTTVRSRGGVFIALGSNVGDRLEAIEAACRAIDDDEDMQVIQTSSLYETEPMYVEDQARFLNGVCEIETQLQPLELLDRLQTLEKGLGRVKTIDKGPRSIDLDILLYKTQTHHDDRLTIPHALMTEREFVLRPLRDIKSDRLIPHTEASSGSSTTTELPITRDENPTMFPYTPLADSCQPLTAVNPRRKTRVMSILNTTPDSFSDGGANSPADTEALRTTILSHIRAGATVIDIGGQSSRPNAPDISADEELARVLPAIEVITSLGADAAGIAISIDTYRAAVAEAAIKAGAHIINDISFGTMDPDMLATVAKLGCAYIGMHMRGTPTTMQDAENCSYPSGVIPTIAHELTARVAAAQAAGIRRWRLVLDPGIGFAKTGAQNIKVLRDLKQLTSGVDFPGLRGLPWLVGSSRKGFIGAVTGVAEAGDRVWGTAATVAMAVAGGADVVRVHDVAEMSQVVKMSDAVYREAGVS</sequence>
<dbReference type="EC" id="2.7.6.3" evidence="12"/>
<keyword evidence="20" id="KW-0511">Multifunctional enzyme</keyword>
<dbReference type="GO" id="GO:0005740">
    <property type="term" value="C:mitochondrial envelope"/>
    <property type="evidence" value="ECO:0007669"/>
    <property type="project" value="TreeGrafter"/>
</dbReference>
<evidence type="ECO:0000256" key="19">
    <source>
        <dbReference type="ARBA" id="ARBA00022909"/>
    </source>
</evidence>
<evidence type="ECO:0000256" key="16">
    <source>
        <dbReference type="ARBA" id="ARBA00022777"/>
    </source>
</evidence>
<evidence type="ECO:0000313" key="27">
    <source>
        <dbReference type="EMBL" id="TKA31410.1"/>
    </source>
</evidence>
<dbReference type="GO" id="GO:0046872">
    <property type="term" value="F:metal ion binding"/>
    <property type="evidence" value="ECO:0007669"/>
    <property type="project" value="UniProtKB-KW"/>
</dbReference>
<evidence type="ECO:0000256" key="24">
    <source>
        <dbReference type="ARBA" id="ARBA00068111"/>
    </source>
</evidence>
<evidence type="ECO:0000256" key="3">
    <source>
        <dbReference type="ARBA" id="ARBA00001353"/>
    </source>
</evidence>
<dbReference type="PROSITE" id="PS00794">
    <property type="entry name" value="HPPK"/>
    <property type="match status" value="1"/>
</dbReference>
<evidence type="ECO:0000256" key="17">
    <source>
        <dbReference type="ARBA" id="ARBA00022840"/>
    </source>
</evidence>
<evidence type="ECO:0000256" key="22">
    <source>
        <dbReference type="ARBA" id="ARBA00061548"/>
    </source>
</evidence>
<keyword evidence="28" id="KW-1185">Reference proteome</keyword>
<evidence type="ECO:0000256" key="7">
    <source>
        <dbReference type="ARBA" id="ARBA00005051"/>
    </source>
</evidence>
<dbReference type="InterPro" id="IPR000489">
    <property type="entry name" value="Pterin-binding_dom"/>
</dbReference>
<comment type="function">
    <text evidence="21">Catalyzes three sequential steps of tetrahydrofolate biosynthesis.</text>
</comment>
<dbReference type="GO" id="GO:0005524">
    <property type="term" value="F:ATP binding"/>
    <property type="evidence" value="ECO:0007669"/>
    <property type="project" value="UniProtKB-KW"/>
</dbReference>
<evidence type="ECO:0000256" key="23">
    <source>
        <dbReference type="ARBA" id="ARBA00067568"/>
    </source>
</evidence>
<evidence type="ECO:0000256" key="6">
    <source>
        <dbReference type="ARBA" id="ARBA00005013"/>
    </source>
</evidence>
<comment type="similarity">
    <text evidence="8">In the N-terminal section; belongs to the DHNA family.</text>
</comment>
<dbReference type="PROSITE" id="PS00793">
    <property type="entry name" value="DHPS_2"/>
    <property type="match status" value="1"/>
</dbReference>
<dbReference type="Pfam" id="PF01288">
    <property type="entry name" value="HPPK"/>
    <property type="match status" value="1"/>
</dbReference>
<dbReference type="Gene3D" id="3.30.70.560">
    <property type="entry name" value="7,8-Dihydro-6-hydroxymethylpterin-pyrophosphokinase HPPK"/>
    <property type="match status" value="1"/>
</dbReference>
<evidence type="ECO:0000256" key="13">
    <source>
        <dbReference type="ARBA" id="ARBA00022679"/>
    </source>
</evidence>
<protein>
    <recommendedName>
        <fullName evidence="23">Folic acid synthesis protein FOL1</fullName>
        <ecNumber evidence="10">2.5.1.15</ecNumber>
        <ecNumber evidence="12">2.7.6.3</ecNumber>
        <ecNumber evidence="11">4.1.2.25</ecNumber>
    </recommendedName>
    <alternativeName>
        <fullName evidence="24">Folic acid synthesis protein fol1</fullName>
    </alternativeName>
</protein>
<dbReference type="CDD" id="cd00483">
    <property type="entry name" value="HPPK"/>
    <property type="match status" value="1"/>
</dbReference>
<evidence type="ECO:0000256" key="14">
    <source>
        <dbReference type="ARBA" id="ARBA00022723"/>
    </source>
</evidence>
<dbReference type="SUPFAM" id="SSF55083">
    <property type="entry name" value="6-hydroxymethyl-7,8-dihydropterin pyrophosphokinase, HPPK"/>
    <property type="match status" value="1"/>
</dbReference>
<keyword evidence="16" id="KW-0418">Kinase</keyword>
<dbReference type="InterPro" id="IPR006390">
    <property type="entry name" value="DHP_synth_dom"/>
</dbReference>
<comment type="caution">
    <text evidence="27">The sequence shown here is derived from an EMBL/GenBank/DDBJ whole genome shotgun (WGS) entry which is preliminary data.</text>
</comment>
<evidence type="ECO:0000256" key="11">
    <source>
        <dbReference type="ARBA" id="ARBA00013043"/>
    </source>
</evidence>
<dbReference type="UniPathway" id="UPA00077">
    <property type="reaction ID" value="UER00155"/>
</dbReference>
<dbReference type="SUPFAM" id="SSF51717">
    <property type="entry name" value="Dihydropteroate synthetase-like"/>
    <property type="match status" value="1"/>
</dbReference>
<comment type="pathway">
    <text evidence="5">Cofactor biosynthesis; tetrahydrofolate biosynthesis; 7,8-dihydrofolate from 2-amino-4-hydroxy-6-hydroxymethyl-7,8-dihydropteridine diphosphate and 4-aminobenzoate: step 1/2.</text>
</comment>
<evidence type="ECO:0000256" key="12">
    <source>
        <dbReference type="ARBA" id="ARBA00013253"/>
    </source>
</evidence>
<comment type="pathway">
    <text evidence="6">Cofactor biosynthesis; tetrahydrofolate biosynthesis; 2-amino-4-hydroxy-6-hydroxymethyl-7,8-dihydropteridine diphosphate from 7,8-dihydroneopterin triphosphate: step 3/4.</text>
</comment>
<evidence type="ECO:0000256" key="25">
    <source>
        <dbReference type="SAM" id="MobiDB-lite"/>
    </source>
</evidence>
<keyword evidence="13" id="KW-0808">Transferase</keyword>
<dbReference type="GO" id="GO:0004150">
    <property type="term" value="F:dihydroneopterin aldolase activity"/>
    <property type="evidence" value="ECO:0007669"/>
    <property type="project" value="UniProtKB-EC"/>
</dbReference>
<name>A0A4U0U825_9PEZI</name>
<evidence type="ECO:0000256" key="10">
    <source>
        <dbReference type="ARBA" id="ARBA00012458"/>
    </source>
</evidence>
<comment type="catalytic activity">
    <reaction evidence="3">
        <text>7,8-dihydroneopterin = 6-hydroxymethyl-7,8-dihydropterin + glycolaldehyde</text>
        <dbReference type="Rhea" id="RHEA:10540"/>
        <dbReference type="ChEBI" id="CHEBI:17001"/>
        <dbReference type="ChEBI" id="CHEBI:17071"/>
        <dbReference type="ChEBI" id="CHEBI:44841"/>
        <dbReference type="EC" id="4.1.2.25"/>
    </reaction>
</comment>
<reference evidence="27 28" key="1">
    <citation type="submission" date="2017-03" db="EMBL/GenBank/DDBJ databases">
        <title>Genomes of endolithic fungi from Antarctica.</title>
        <authorList>
            <person name="Coleine C."/>
            <person name="Masonjones S."/>
            <person name="Stajich J.E."/>
        </authorList>
    </citation>
    <scope>NUCLEOTIDE SEQUENCE [LARGE SCALE GENOMIC DNA]</scope>
    <source>
        <strain evidence="27 28">CCFEE 6315</strain>
    </source>
</reference>
<comment type="similarity">
    <text evidence="22">In the central section; belongs to the HPPK family.</text>
</comment>
<evidence type="ECO:0000256" key="5">
    <source>
        <dbReference type="ARBA" id="ARBA00004763"/>
    </source>
</evidence>
<dbReference type="PANTHER" id="PTHR20941">
    <property type="entry name" value="FOLATE SYNTHESIS PROTEINS"/>
    <property type="match status" value="1"/>
</dbReference>
<keyword evidence="18" id="KW-0460">Magnesium</keyword>
<proteinExistence type="inferred from homology"/>
<dbReference type="EC" id="4.1.2.25" evidence="11"/>
<evidence type="ECO:0000256" key="4">
    <source>
        <dbReference type="ARBA" id="ARBA00001946"/>
    </source>
</evidence>
<evidence type="ECO:0000259" key="26">
    <source>
        <dbReference type="PROSITE" id="PS50972"/>
    </source>
</evidence>
<keyword evidence="19" id="KW-0289">Folate biosynthesis</keyword>
<dbReference type="AlphaFoldDB" id="A0A4U0U825"/>
<comment type="catalytic activity">
    <reaction evidence="2">
        <text>6-hydroxymethyl-7,8-dihydropterin + ATP = (7,8-dihydropterin-6-yl)methyl diphosphate + AMP + H(+)</text>
        <dbReference type="Rhea" id="RHEA:11412"/>
        <dbReference type="ChEBI" id="CHEBI:15378"/>
        <dbReference type="ChEBI" id="CHEBI:30616"/>
        <dbReference type="ChEBI" id="CHEBI:44841"/>
        <dbReference type="ChEBI" id="CHEBI:72950"/>
        <dbReference type="ChEBI" id="CHEBI:456215"/>
        <dbReference type="EC" id="2.7.6.3"/>
    </reaction>
</comment>
<accession>A0A4U0U825</accession>
<evidence type="ECO:0000256" key="9">
    <source>
        <dbReference type="ARBA" id="ARBA00009951"/>
    </source>
</evidence>
<feature type="region of interest" description="Disordered" evidence="25">
    <location>
        <begin position="225"/>
        <end position="245"/>
    </location>
</feature>
<dbReference type="NCBIfam" id="TIGR01496">
    <property type="entry name" value="DHPS"/>
    <property type="match status" value="1"/>
</dbReference>
<dbReference type="Pfam" id="PF00809">
    <property type="entry name" value="Pterin_bind"/>
    <property type="match status" value="1"/>
</dbReference>
<feature type="domain" description="Pterin-binding" evidence="26">
    <location>
        <begin position="272"/>
        <end position="542"/>
    </location>
</feature>
<comment type="cofactor">
    <cofactor evidence="4">
        <name>Mg(2+)</name>
        <dbReference type="ChEBI" id="CHEBI:18420"/>
    </cofactor>
</comment>
<keyword evidence="14" id="KW-0479">Metal-binding</keyword>
<dbReference type="EC" id="2.5.1.15" evidence="10"/>
<comment type="similarity">
    <text evidence="9">In the C-terminal section; belongs to the DHPS family.</text>
</comment>
<gene>
    <name evidence="27" type="ORF">B0A50_02256</name>
</gene>
<dbReference type="NCBIfam" id="TIGR01498">
    <property type="entry name" value="folK"/>
    <property type="match status" value="1"/>
</dbReference>
<feature type="compositionally biased region" description="Low complexity" evidence="25">
    <location>
        <begin position="228"/>
        <end position="239"/>
    </location>
</feature>
<evidence type="ECO:0000256" key="20">
    <source>
        <dbReference type="ARBA" id="ARBA00023268"/>
    </source>
</evidence>
<keyword evidence="15" id="KW-0547">Nucleotide-binding</keyword>
<dbReference type="PANTHER" id="PTHR20941:SF1">
    <property type="entry name" value="FOLIC ACID SYNTHESIS PROTEIN FOL1"/>
    <property type="match status" value="1"/>
</dbReference>
<evidence type="ECO:0000256" key="21">
    <source>
        <dbReference type="ARBA" id="ARBA00058009"/>
    </source>
</evidence>
<dbReference type="InterPro" id="IPR011005">
    <property type="entry name" value="Dihydropteroate_synth-like_sf"/>
</dbReference>
<dbReference type="Proteomes" id="UP000308549">
    <property type="component" value="Unassembled WGS sequence"/>
</dbReference>
<dbReference type="GO" id="GO:0004156">
    <property type="term" value="F:dihydropteroate synthase activity"/>
    <property type="evidence" value="ECO:0007669"/>
    <property type="project" value="UniProtKB-EC"/>
</dbReference>
<dbReference type="InterPro" id="IPR035907">
    <property type="entry name" value="Hppk_sf"/>
</dbReference>
<organism evidence="27 28">
    <name type="scientific">Salinomyces thailandicus</name>
    <dbReference type="NCBI Taxonomy" id="706561"/>
    <lineage>
        <taxon>Eukaryota</taxon>
        <taxon>Fungi</taxon>
        <taxon>Dikarya</taxon>
        <taxon>Ascomycota</taxon>
        <taxon>Pezizomycotina</taxon>
        <taxon>Dothideomycetes</taxon>
        <taxon>Dothideomycetidae</taxon>
        <taxon>Mycosphaerellales</taxon>
        <taxon>Teratosphaeriaceae</taxon>
        <taxon>Salinomyces</taxon>
    </lineage>
</organism>
<dbReference type="PROSITE" id="PS50972">
    <property type="entry name" value="PTERIN_BINDING"/>
    <property type="match status" value="1"/>
</dbReference>